<comment type="caution">
    <text evidence="2">The sequence shown here is derived from an EMBL/GenBank/DDBJ whole genome shotgun (WGS) entry which is preliminary data.</text>
</comment>
<feature type="region of interest" description="Disordered" evidence="1">
    <location>
        <begin position="68"/>
        <end position="100"/>
    </location>
</feature>
<evidence type="ECO:0000313" key="3">
    <source>
        <dbReference type="Proteomes" id="UP000324800"/>
    </source>
</evidence>
<sequence length="134" mass="15321">MIKSCSEQIEEEGGNEEIVSQFIIKRWKVRCDAHTIYRMILRCYSVNKKRIKSRHYHDDYDGRYEDFHSSSDSNGNSCSSSSSDSSTSILSSQTSSRKSFLSWDSALDMVRDIRSEYDFESGSGYESDSSSDSD</sequence>
<feature type="compositionally biased region" description="Low complexity" evidence="1">
    <location>
        <begin position="70"/>
        <end position="99"/>
    </location>
</feature>
<accession>A0A5J4WSJ4</accession>
<evidence type="ECO:0000313" key="2">
    <source>
        <dbReference type="EMBL" id="KAA6397890.1"/>
    </source>
</evidence>
<proteinExistence type="predicted"/>
<dbReference type="AlphaFoldDB" id="A0A5J4WSJ4"/>
<evidence type="ECO:0000256" key="1">
    <source>
        <dbReference type="SAM" id="MobiDB-lite"/>
    </source>
</evidence>
<gene>
    <name evidence="2" type="ORF">EZS28_006585</name>
</gene>
<dbReference type="Proteomes" id="UP000324800">
    <property type="component" value="Unassembled WGS sequence"/>
</dbReference>
<protein>
    <submittedName>
        <fullName evidence="2">Uncharacterized protein</fullName>
    </submittedName>
</protein>
<dbReference type="EMBL" id="SNRW01001079">
    <property type="protein sequence ID" value="KAA6397890.1"/>
    <property type="molecule type" value="Genomic_DNA"/>
</dbReference>
<name>A0A5J4WSJ4_9EUKA</name>
<organism evidence="2 3">
    <name type="scientific">Streblomastix strix</name>
    <dbReference type="NCBI Taxonomy" id="222440"/>
    <lineage>
        <taxon>Eukaryota</taxon>
        <taxon>Metamonada</taxon>
        <taxon>Preaxostyla</taxon>
        <taxon>Oxymonadida</taxon>
        <taxon>Streblomastigidae</taxon>
        <taxon>Streblomastix</taxon>
    </lineage>
</organism>
<reference evidence="2 3" key="1">
    <citation type="submission" date="2019-03" db="EMBL/GenBank/DDBJ databases">
        <title>Single cell metagenomics reveals metabolic interactions within the superorganism composed of flagellate Streblomastix strix and complex community of Bacteroidetes bacteria on its surface.</title>
        <authorList>
            <person name="Treitli S.C."/>
            <person name="Kolisko M."/>
            <person name="Husnik F."/>
            <person name="Keeling P."/>
            <person name="Hampl V."/>
        </authorList>
    </citation>
    <scope>NUCLEOTIDE SEQUENCE [LARGE SCALE GENOMIC DNA]</scope>
    <source>
        <strain evidence="2">ST1C</strain>
    </source>
</reference>